<dbReference type="Proteomes" id="UP001548590">
    <property type="component" value="Unassembled WGS sequence"/>
</dbReference>
<gene>
    <name evidence="3" type="ORF">ABVT11_04695</name>
</gene>
<dbReference type="InterPro" id="IPR024071">
    <property type="entry name" value="S-Me-THD_C_sf"/>
</dbReference>
<dbReference type="Pfam" id="PF06032">
    <property type="entry name" value="S-Me-THD_N"/>
    <property type="match status" value="1"/>
</dbReference>
<protein>
    <submittedName>
        <fullName evidence="3">DUF917 family protein</fullName>
    </submittedName>
</protein>
<accession>A0ABV2CMN5</accession>
<reference evidence="3 4" key="1">
    <citation type="submission" date="2024-07" db="EMBL/GenBank/DDBJ databases">
        <title>Uliginosibacterium paludis KCTC:42655.</title>
        <authorList>
            <person name="Kim M.K."/>
        </authorList>
    </citation>
    <scope>NUCLEOTIDE SEQUENCE [LARGE SCALE GENOMIC DNA]</scope>
    <source>
        <strain evidence="3 4">KCTC 42655</strain>
    </source>
</reference>
<evidence type="ECO:0000313" key="4">
    <source>
        <dbReference type="Proteomes" id="UP001548590"/>
    </source>
</evidence>
<dbReference type="Pfam" id="PF20906">
    <property type="entry name" value="S-Me-THD_C"/>
    <property type="match status" value="1"/>
</dbReference>
<proteinExistence type="predicted"/>
<evidence type="ECO:0000259" key="2">
    <source>
        <dbReference type="Pfam" id="PF20906"/>
    </source>
</evidence>
<dbReference type="RefSeq" id="WP_345924242.1">
    <property type="nucleotide sequence ID" value="NZ_JBDIVF010000001.1"/>
</dbReference>
<dbReference type="SUPFAM" id="SSF160991">
    <property type="entry name" value="CV3147-like"/>
    <property type="match status" value="1"/>
</dbReference>
<dbReference type="Gene3D" id="2.40.390.10">
    <property type="entry name" value="CV3147-like"/>
    <property type="match status" value="1"/>
</dbReference>
<dbReference type="EMBL" id="JBEWLZ010000002">
    <property type="protein sequence ID" value="MET1489113.1"/>
    <property type="molecule type" value="Genomic_DNA"/>
</dbReference>
<comment type="caution">
    <text evidence="3">The sequence shown here is derived from an EMBL/GenBank/DDBJ whole genome shotgun (WGS) entry which is preliminary data.</text>
</comment>
<feature type="domain" description="S-Me-THD-like C-terminal" evidence="2">
    <location>
        <begin position="178"/>
        <end position="330"/>
    </location>
</feature>
<feature type="domain" description="S-Me-THD N-terminal" evidence="1">
    <location>
        <begin position="10"/>
        <end position="162"/>
    </location>
</feature>
<dbReference type="InterPro" id="IPR048350">
    <property type="entry name" value="S-Me-THD-like_C"/>
</dbReference>
<keyword evidence="4" id="KW-1185">Reference proteome</keyword>
<dbReference type="Gene3D" id="3.40.1610.10">
    <property type="entry name" value="CV3147-like domain"/>
    <property type="match status" value="1"/>
</dbReference>
<sequence>MSGQYWGLEDFRDAAAGAAVLGSGGGGSYQDALYILNQFSGWTGSVPVLPYDGQSACSVIAMMGSPDAAGAMSLDELAHSIGNTLSVQARVCGFSPVCAIPIEIGPINSLVPLLAAALQLNGITWVVDGDGAGRAVPELPQTTYAGAAGLPASPCVVADNASDPAQVQSGVLHAADAAKIETIGGALVKSFGAFAGISMWPSGPMNGFALSGQYIPGTLEQIRLLGSFLRERPSDLELAEWIRAVTGRETGLVASNLYVTGVTQATSAASLDAGVIELSATPEPSPAGACVRICNLNENLIAWSTTSPAPLVVAPDSICYYSADEGAGFSNATDDLSVYYDFSAGRSTGKRVSVIRVATLPQLSASPGVMQSFASLLRSLGYGGALPC</sequence>
<name>A0ABV2CMN5_9RHOO</name>
<evidence type="ECO:0000313" key="3">
    <source>
        <dbReference type="EMBL" id="MET1489113.1"/>
    </source>
</evidence>
<dbReference type="InterPro" id="IPR010318">
    <property type="entry name" value="S-Me-THD_N"/>
</dbReference>
<organism evidence="3 4">
    <name type="scientific">Uliginosibacterium paludis</name>
    <dbReference type="NCBI Taxonomy" id="1615952"/>
    <lineage>
        <taxon>Bacteria</taxon>
        <taxon>Pseudomonadati</taxon>
        <taxon>Pseudomonadota</taxon>
        <taxon>Betaproteobacteria</taxon>
        <taxon>Rhodocyclales</taxon>
        <taxon>Zoogloeaceae</taxon>
        <taxon>Uliginosibacterium</taxon>
    </lineage>
</organism>
<evidence type="ECO:0000259" key="1">
    <source>
        <dbReference type="Pfam" id="PF06032"/>
    </source>
</evidence>
<dbReference type="InterPro" id="IPR027479">
    <property type="entry name" value="S-Me-THD_N_sf"/>
</dbReference>